<dbReference type="PROSITE" id="PS50977">
    <property type="entry name" value="HTH_TETR_2"/>
    <property type="match status" value="1"/>
</dbReference>
<evidence type="ECO:0000313" key="6">
    <source>
        <dbReference type="EMBL" id="SDZ48011.1"/>
    </source>
</evidence>
<evidence type="ECO:0000256" key="3">
    <source>
        <dbReference type="ARBA" id="ARBA00023163"/>
    </source>
</evidence>
<dbReference type="RefSeq" id="WP_092557303.1">
    <property type="nucleotide sequence ID" value="NZ_FNPZ01000005.1"/>
</dbReference>
<dbReference type="EMBL" id="FNPZ01000005">
    <property type="protein sequence ID" value="SDZ48011.1"/>
    <property type="molecule type" value="Genomic_DNA"/>
</dbReference>
<gene>
    <name evidence="6" type="ORF">SAMN05216554_4081</name>
</gene>
<dbReference type="AlphaFoldDB" id="A0A1H3TDV1"/>
<protein>
    <submittedName>
        <fullName evidence="6">Transcriptional regulator, TetR family</fullName>
    </submittedName>
</protein>
<feature type="DNA-binding region" description="H-T-H motif" evidence="4">
    <location>
        <begin position="34"/>
        <end position="53"/>
    </location>
</feature>
<dbReference type="SUPFAM" id="SSF46689">
    <property type="entry name" value="Homeodomain-like"/>
    <property type="match status" value="1"/>
</dbReference>
<dbReference type="Pfam" id="PF00440">
    <property type="entry name" value="TetR_N"/>
    <property type="match status" value="1"/>
</dbReference>
<dbReference type="Proteomes" id="UP000198891">
    <property type="component" value="Unassembled WGS sequence"/>
</dbReference>
<evidence type="ECO:0000313" key="7">
    <source>
        <dbReference type="Proteomes" id="UP000198891"/>
    </source>
</evidence>
<accession>A0A1H3TDV1</accession>
<dbReference type="InterPro" id="IPR036271">
    <property type="entry name" value="Tet_transcr_reg_TetR-rel_C_sf"/>
</dbReference>
<evidence type="ECO:0000259" key="5">
    <source>
        <dbReference type="PROSITE" id="PS50977"/>
    </source>
</evidence>
<dbReference type="PRINTS" id="PR00455">
    <property type="entry name" value="HTHTETR"/>
</dbReference>
<dbReference type="STRING" id="381665.SAMN05216554_4081"/>
<dbReference type="InterPro" id="IPR009057">
    <property type="entry name" value="Homeodomain-like_sf"/>
</dbReference>
<dbReference type="OrthoDB" id="7505659at2"/>
<dbReference type="GO" id="GO:0003677">
    <property type="term" value="F:DNA binding"/>
    <property type="evidence" value="ECO:0007669"/>
    <property type="project" value="UniProtKB-UniRule"/>
</dbReference>
<dbReference type="PANTHER" id="PTHR47506">
    <property type="entry name" value="TRANSCRIPTIONAL REGULATORY PROTEIN"/>
    <property type="match status" value="1"/>
</dbReference>
<evidence type="ECO:0000256" key="2">
    <source>
        <dbReference type="ARBA" id="ARBA00023125"/>
    </source>
</evidence>
<feature type="domain" description="HTH tetR-type" evidence="5">
    <location>
        <begin position="11"/>
        <end position="71"/>
    </location>
</feature>
<keyword evidence="7" id="KW-1185">Reference proteome</keyword>
<keyword evidence="3" id="KW-0804">Transcription</keyword>
<keyword evidence="2 4" id="KW-0238">DNA-binding</keyword>
<organism evidence="6 7">
    <name type="scientific">Herbiconiux ginsengi</name>
    <dbReference type="NCBI Taxonomy" id="381665"/>
    <lineage>
        <taxon>Bacteria</taxon>
        <taxon>Bacillati</taxon>
        <taxon>Actinomycetota</taxon>
        <taxon>Actinomycetes</taxon>
        <taxon>Micrococcales</taxon>
        <taxon>Microbacteriaceae</taxon>
        <taxon>Herbiconiux</taxon>
    </lineage>
</organism>
<dbReference type="Gene3D" id="1.10.357.10">
    <property type="entry name" value="Tetracycline Repressor, domain 2"/>
    <property type="match status" value="1"/>
</dbReference>
<dbReference type="SUPFAM" id="SSF48498">
    <property type="entry name" value="Tetracyclin repressor-like, C-terminal domain"/>
    <property type="match status" value="1"/>
</dbReference>
<evidence type="ECO:0000256" key="4">
    <source>
        <dbReference type="PROSITE-ProRule" id="PRU00335"/>
    </source>
</evidence>
<reference evidence="6 7" key="1">
    <citation type="submission" date="2016-10" db="EMBL/GenBank/DDBJ databases">
        <authorList>
            <person name="de Groot N.N."/>
        </authorList>
    </citation>
    <scope>NUCLEOTIDE SEQUENCE [LARGE SCALE GENOMIC DNA]</scope>
    <source>
        <strain evidence="6 7">CGMCC 4.3491</strain>
    </source>
</reference>
<name>A0A1H3TDV1_9MICO</name>
<proteinExistence type="predicted"/>
<dbReference type="PANTHER" id="PTHR47506:SF6">
    <property type="entry name" value="HTH-TYPE TRANSCRIPTIONAL REPRESSOR NEMR"/>
    <property type="match status" value="1"/>
</dbReference>
<evidence type="ECO:0000256" key="1">
    <source>
        <dbReference type="ARBA" id="ARBA00023015"/>
    </source>
</evidence>
<keyword evidence="1" id="KW-0805">Transcription regulation</keyword>
<sequence>MRPNSKYPKGVAKQAELVDVALQVVAEHGYNGATIGEVAEAANLSRAGLLHHFHKKEELFAEVLRRRDDLVTDAWVQQRESPSVDPAEFIANLIRENAKVPGLVQLFARLSAEATDPANPAHEFFADRYQQNKAASSALLADMQSSGRLAATLDPDKFAVILAALQDGLQIRWLYDPSIDMAELIGDFFEAIAIQPNQGGRD</sequence>
<dbReference type="InterPro" id="IPR001647">
    <property type="entry name" value="HTH_TetR"/>
</dbReference>